<name>G6EEY0_9SPHN</name>
<feature type="domain" description="Superoxide dismutase copper/zinc binding" evidence="2">
    <location>
        <begin position="37"/>
        <end position="168"/>
    </location>
</feature>
<evidence type="ECO:0000313" key="4">
    <source>
        <dbReference type="Proteomes" id="UP000004030"/>
    </source>
</evidence>
<dbReference type="InterPro" id="IPR001424">
    <property type="entry name" value="SOD_Cu_Zn_dom"/>
</dbReference>
<dbReference type="InterPro" id="IPR024134">
    <property type="entry name" value="SOD_Cu/Zn_/chaperone"/>
</dbReference>
<dbReference type="GO" id="GO:0005507">
    <property type="term" value="F:copper ion binding"/>
    <property type="evidence" value="ECO:0007669"/>
    <property type="project" value="InterPro"/>
</dbReference>
<dbReference type="Proteomes" id="UP000004030">
    <property type="component" value="Unassembled WGS sequence"/>
</dbReference>
<accession>G6EEY0</accession>
<dbReference type="GO" id="GO:0006801">
    <property type="term" value="P:superoxide metabolic process"/>
    <property type="evidence" value="ECO:0007669"/>
    <property type="project" value="InterPro"/>
</dbReference>
<comment type="similarity">
    <text evidence="1">Belongs to the Cu-Zn superoxide dismutase family.</text>
</comment>
<dbReference type="AlphaFoldDB" id="G6EEY0"/>
<proteinExistence type="inferred from homology"/>
<dbReference type="PANTHER" id="PTHR10003">
    <property type="entry name" value="SUPEROXIDE DISMUTASE CU-ZN -RELATED"/>
    <property type="match status" value="1"/>
</dbReference>
<dbReference type="Pfam" id="PF00080">
    <property type="entry name" value="Sod_Cu"/>
    <property type="match status" value="1"/>
</dbReference>
<comment type="caution">
    <text evidence="3">The sequence shown here is derived from an EMBL/GenBank/DDBJ whole genome shotgun (WGS) entry which is preliminary data.</text>
</comment>
<dbReference type="STRING" id="1088721.JI59_05585"/>
<keyword evidence="4" id="KW-1185">Reference proteome</keyword>
<dbReference type="eggNOG" id="COG2032">
    <property type="taxonomic scope" value="Bacteria"/>
</dbReference>
<evidence type="ECO:0000313" key="3">
    <source>
        <dbReference type="EMBL" id="EHJ60195.1"/>
    </source>
</evidence>
<sequence length="172" mass="16968">MCAAALSAHAALADNHGEAAAPAVHATVIGLDGEALGMVTLQDTPTGVLVSTDIKGLPEGEHGFHFHEKGVCQPAEKFATAGGHFAAGGAMHGLMVEGGPHGGDMPNQHVGADGVLETQILNTGVTLAPGPKSLEDADGSALVIHAGADDYKSQPSGAAGGRIACAVISAPK</sequence>
<dbReference type="SUPFAM" id="SSF49329">
    <property type="entry name" value="Cu,Zn superoxide dismutase-like"/>
    <property type="match status" value="1"/>
</dbReference>
<dbReference type="EMBL" id="AGFM01000043">
    <property type="protein sequence ID" value="EHJ60195.1"/>
    <property type="molecule type" value="Genomic_DNA"/>
</dbReference>
<dbReference type="PATRIC" id="fig|1088721.3.peg.2866"/>
<gene>
    <name evidence="3" type="ORF">NSU_2901</name>
</gene>
<dbReference type="InterPro" id="IPR036423">
    <property type="entry name" value="SOD-like_Cu/Zn_dom_sf"/>
</dbReference>
<dbReference type="Gene3D" id="2.60.40.200">
    <property type="entry name" value="Superoxide dismutase, copper/zinc binding domain"/>
    <property type="match status" value="1"/>
</dbReference>
<organism evidence="3 4">
    <name type="scientific">Novosphingobium pentaromativorans US6-1</name>
    <dbReference type="NCBI Taxonomy" id="1088721"/>
    <lineage>
        <taxon>Bacteria</taxon>
        <taxon>Pseudomonadati</taxon>
        <taxon>Pseudomonadota</taxon>
        <taxon>Alphaproteobacteria</taxon>
        <taxon>Sphingomonadales</taxon>
        <taxon>Sphingomonadaceae</taxon>
        <taxon>Novosphingobium</taxon>
    </lineage>
</organism>
<evidence type="ECO:0000259" key="2">
    <source>
        <dbReference type="Pfam" id="PF00080"/>
    </source>
</evidence>
<reference evidence="3 4" key="1">
    <citation type="journal article" date="2012" name="J. Bacteriol.">
        <title>Genome sequence of benzo(a)pyrene-degrading bacterium Novosphingobium pentaromativorans US6-1.</title>
        <authorList>
            <person name="Luo Y.R."/>
            <person name="Kang S.G."/>
            <person name="Kim S.J."/>
            <person name="Kim M.R."/>
            <person name="Li N."/>
            <person name="Lee J.H."/>
            <person name="Kwon K.K."/>
        </authorList>
    </citation>
    <scope>NUCLEOTIDE SEQUENCE [LARGE SCALE GENOMIC DNA]</scope>
    <source>
        <strain evidence="3 4">US6-1</strain>
    </source>
</reference>
<evidence type="ECO:0000256" key="1">
    <source>
        <dbReference type="ARBA" id="ARBA00010457"/>
    </source>
</evidence>
<protein>
    <submittedName>
        <fullName evidence="3">Cu/Zn superoxide dismutase</fullName>
    </submittedName>
</protein>